<dbReference type="InterPro" id="IPR015421">
    <property type="entry name" value="PyrdxlP-dep_Trfase_major"/>
</dbReference>
<accession>M2NH44</accession>
<keyword evidence="2" id="KW-1185">Reference proteome</keyword>
<evidence type="ECO:0000313" key="2">
    <source>
        <dbReference type="Proteomes" id="UP000011761"/>
    </source>
</evidence>
<protein>
    <recommendedName>
        <fullName evidence="3">Aminotransferase class I/classII domain-containing protein</fullName>
    </recommendedName>
</protein>
<reference evidence="1 2" key="1">
    <citation type="journal article" date="2012" name="PLoS Pathog.">
        <title>Diverse lifestyles and strategies of plant pathogenesis encoded in the genomes of eighteen Dothideomycetes fungi.</title>
        <authorList>
            <person name="Ohm R.A."/>
            <person name="Feau N."/>
            <person name="Henrissat B."/>
            <person name="Schoch C.L."/>
            <person name="Horwitz B.A."/>
            <person name="Barry K.W."/>
            <person name="Condon B.J."/>
            <person name="Copeland A.C."/>
            <person name="Dhillon B."/>
            <person name="Glaser F."/>
            <person name="Hesse C.N."/>
            <person name="Kosti I."/>
            <person name="LaButti K."/>
            <person name="Lindquist E.A."/>
            <person name="Lucas S."/>
            <person name="Salamov A.A."/>
            <person name="Bradshaw R.E."/>
            <person name="Ciuffetti L."/>
            <person name="Hamelin R.C."/>
            <person name="Kema G.H.J."/>
            <person name="Lawrence C."/>
            <person name="Scott J.A."/>
            <person name="Spatafora J.W."/>
            <person name="Turgeon B.G."/>
            <person name="de Wit P.J.G.M."/>
            <person name="Zhong S."/>
            <person name="Goodwin S.B."/>
            <person name="Grigoriev I.V."/>
        </authorList>
    </citation>
    <scope>NUCLEOTIDE SEQUENCE [LARGE SCALE GENOMIC DNA]</scope>
    <source>
        <strain evidence="1 2">UAMH 10762</strain>
    </source>
</reference>
<dbReference type="Gene3D" id="3.40.640.10">
    <property type="entry name" value="Type I PLP-dependent aspartate aminotransferase-like (Major domain)"/>
    <property type="match status" value="1"/>
</dbReference>
<evidence type="ECO:0008006" key="3">
    <source>
        <dbReference type="Google" id="ProtNLM"/>
    </source>
</evidence>
<dbReference type="Gene3D" id="3.90.1150.10">
    <property type="entry name" value="Aspartate Aminotransferase, domain 1"/>
    <property type="match status" value="1"/>
</dbReference>
<dbReference type="GeneID" id="19109995"/>
<organism evidence="1 2">
    <name type="scientific">Baudoinia panamericana (strain UAMH 10762)</name>
    <name type="common">Angels' share fungus</name>
    <name type="synonym">Baudoinia compniacensis (strain UAMH 10762)</name>
    <dbReference type="NCBI Taxonomy" id="717646"/>
    <lineage>
        <taxon>Eukaryota</taxon>
        <taxon>Fungi</taxon>
        <taxon>Dikarya</taxon>
        <taxon>Ascomycota</taxon>
        <taxon>Pezizomycotina</taxon>
        <taxon>Dothideomycetes</taxon>
        <taxon>Dothideomycetidae</taxon>
        <taxon>Mycosphaerellales</taxon>
        <taxon>Teratosphaeriaceae</taxon>
        <taxon>Baudoinia</taxon>
    </lineage>
</organism>
<dbReference type="OrthoDB" id="7042322at2759"/>
<dbReference type="InterPro" id="IPR015424">
    <property type="entry name" value="PyrdxlP-dep_Trfase"/>
</dbReference>
<evidence type="ECO:0000313" key="1">
    <source>
        <dbReference type="EMBL" id="EMC98345.1"/>
    </source>
</evidence>
<dbReference type="STRING" id="717646.M2NH44"/>
<sequence length="115" mass="12462">MYESVMGNVYDAKTNPNRIVVPGVADHATQPEIAKLVSQHELELSANDFGYGEGPWSGGRLQQALARHMNKNFKPVVEIQQHDIPMVNGVTTVSELLGCTIAEPGDGILMGSPIY</sequence>
<dbReference type="EMBL" id="KB445553">
    <property type="protein sequence ID" value="EMC98345.1"/>
    <property type="molecule type" value="Genomic_DNA"/>
</dbReference>
<dbReference type="SUPFAM" id="SSF53383">
    <property type="entry name" value="PLP-dependent transferases"/>
    <property type="match status" value="1"/>
</dbReference>
<proteinExistence type="predicted"/>
<dbReference type="AlphaFoldDB" id="M2NH44"/>
<dbReference type="InterPro" id="IPR015422">
    <property type="entry name" value="PyrdxlP-dep_Trfase_small"/>
</dbReference>
<dbReference type="RefSeq" id="XP_007674317.1">
    <property type="nucleotide sequence ID" value="XM_007676127.1"/>
</dbReference>
<dbReference type="HOGENOM" id="CLU_2108596_0_0_1"/>
<dbReference type="KEGG" id="bcom:BAUCODRAFT_23137"/>
<gene>
    <name evidence="1" type="ORF">BAUCODRAFT_23137</name>
</gene>
<name>M2NH44_BAUPA</name>
<dbReference type="Proteomes" id="UP000011761">
    <property type="component" value="Unassembled WGS sequence"/>
</dbReference>